<accession>A0A481Z771</accession>
<protein>
    <submittedName>
        <fullName evidence="1">Uncharacterized protein</fullName>
    </submittedName>
</protein>
<gene>
    <name evidence="1" type="ORF">LCPAC302_02370</name>
</gene>
<dbReference type="Pfam" id="PF26128">
    <property type="entry name" value="Gad2"/>
    <property type="match status" value="1"/>
</dbReference>
<proteinExistence type="predicted"/>
<name>A0A481Z771_9VIRU</name>
<sequence length="531" mass="62824">MLASDLLKKLFTQTLIWSKKRHAPIVQEEAIQHFIDLHQNVIEYDVPKVSIAYRADNRPLVNITINDSYTSIIEKYLKDKHIIIWNILQIGKGKISICGGSIVDMISRIRFYGDLKDLRVKDFDLFFTCKDYLEADELLKECIKYLEESHICYYKVSQCLVEVIRPDAPDIQFIKRVYQTPDQILLNFDLWACQHGFNLSLGYFTIPTGAASAALSFFPIDVGKRSISYASRLYKYHKQKGFDIWLPGINRIENVDLETADGTLYMKCSNGIYYDNFILTRNHNANTCRKVTIQNYLYYQNMDRCLLGCKTTEFRMESSIFNNYDSDYRSEPELNFINLNNKPYRICFIVSAEHLLSSKCIEEDDVRNSLTYISFDLTKKFKKKTLWPNYETSDMYFPYFDNNLEDVKQFRYLVHQQSSQKNLEKASKIWDEKVDVLMKRFLPIVDIINTPEKTWRYKNAGGQRFGQYNSIVEHPSKWYGEKYKSFYIGMDQDVYVVLRLCWKYSEVWRNNINRDMFKMLVYYIVLAESKV</sequence>
<reference evidence="1" key="1">
    <citation type="journal article" date="2019" name="MBio">
        <title>Virus Genomes from Deep Sea Sediments Expand the Ocean Megavirome and Support Independent Origins of Viral Gigantism.</title>
        <authorList>
            <person name="Backstrom D."/>
            <person name="Yutin N."/>
            <person name="Jorgensen S.L."/>
            <person name="Dharamshi J."/>
            <person name="Homa F."/>
            <person name="Zaremba-Niedwiedzka K."/>
            <person name="Spang A."/>
            <person name="Wolf Y.I."/>
            <person name="Koonin E.V."/>
            <person name="Ettema T.J."/>
        </authorList>
    </citation>
    <scope>NUCLEOTIDE SEQUENCE</scope>
</reference>
<dbReference type="EMBL" id="MK500554">
    <property type="protein sequence ID" value="QBK91617.1"/>
    <property type="molecule type" value="Genomic_DNA"/>
</dbReference>
<evidence type="ECO:0000313" key="1">
    <source>
        <dbReference type="EMBL" id="QBK91617.1"/>
    </source>
</evidence>
<organism evidence="1">
    <name type="scientific">Pithovirus LCPAC302</name>
    <dbReference type="NCBI Taxonomy" id="2506593"/>
    <lineage>
        <taxon>Viruses</taxon>
        <taxon>Pithoviruses</taxon>
    </lineage>
</organism>